<dbReference type="Proteomes" id="UP001213799">
    <property type="component" value="Unassembled WGS sequence"/>
</dbReference>
<comment type="caution">
    <text evidence="2">The sequence shown here is derived from an EMBL/GenBank/DDBJ whole genome shotgun (WGS) entry which is preliminary data.</text>
</comment>
<reference evidence="2" key="2">
    <citation type="submission" date="2023-01" db="EMBL/GenBank/DDBJ databases">
        <authorList>
            <person name="Petersen C."/>
        </authorList>
    </citation>
    <scope>NUCLEOTIDE SEQUENCE</scope>
    <source>
        <strain evidence="2">IBT 12815</strain>
    </source>
</reference>
<sequence length="192" mass="21822">MDLYLREENTPTVDDFECILKLRYNKGSEDSPTDFLLKRIGALPKPEWNLLCVVKLIIIVAFRTGQLDTTLEGLLGAMKRRPDKWVVFRYPQWPLVCSVDHYRPDFDQVAKPQMINHFLKAMGNAAGVTESLTYHDLRRGAARDIAHLPMDRLVVTSENVVAGAIGHSRRAMEQGVTQKHAGARRRDLRGLL</sequence>
<gene>
    <name evidence="2" type="ORF">N7537_005649</name>
</gene>
<dbReference type="GO" id="GO:0003677">
    <property type="term" value="F:DNA binding"/>
    <property type="evidence" value="ECO:0007669"/>
    <property type="project" value="InterPro"/>
</dbReference>
<feature type="region of interest" description="Disordered" evidence="1">
    <location>
        <begin position="172"/>
        <end position="192"/>
    </location>
</feature>
<evidence type="ECO:0000313" key="2">
    <source>
        <dbReference type="EMBL" id="KAJ5602693.1"/>
    </source>
</evidence>
<organism evidence="2 3">
    <name type="scientific">Penicillium hordei</name>
    <dbReference type="NCBI Taxonomy" id="40994"/>
    <lineage>
        <taxon>Eukaryota</taxon>
        <taxon>Fungi</taxon>
        <taxon>Dikarya</taxon>
        <taxon>Ascomycota</taxon>
        <taxon>Pezizomycotina</taxon>
        <taxon>Eurotiomycetes</taxon>
        <taxon>Eurotiomycetidae</taxon>
        <taxon>Eurotiales</taxon>
        <taxon>Aspergillaceae</taxon>
        <taxon>Penicillium</taxon>
    </lineage>
</organism>
<evidence type="ECO:0000313" key="3">
    <source>
        <dbReference type="Proteomes" id="UP001213799"/>
    </source>
</evidence>
<protein>
    <submittedName>
        <fullName evidence="2">Uncharacterized protein</fullName>
    </submittedName>
</protein>
<keyword evidence="3" id="KW-1185">Reference proteome</keyword>
<dbReference type="InterPro" id="IPR011010">
    <property type="entry name" value="DNA_brk_join_enz"/>
</dbReference>
<dbReference type="SUPFAM" id="SSF56349">
    <property type="entry name" value="DNA breaking-rejoining enzymes"/>
    <property type="match status" value="1"/>
</dbReference>
<name>A0AAD6H2D0_9EURO</name>
<dbReference type="EMBL" id="JAQJAE010000003">
    <property type="protein sequence ID" value="KAJ5602693.1"/>
    <property type="molecule type" value="Genomic_DNA"/>
</dbReference>
<evidence type="ECO:0000256" key="1">
    <source>
        <dbReference type="SAM" id="MobiDB-lite"/>
    </source>
</evidence>
<proteinExistence type="predicted"/>
<reference evidence="2" key="1">
    <citation type="journal article" date="2023" name="IMA Fungus">
        <title>Comparative genomic study of the Penicillium genus elucidates a diverse pangenome and 15 lateral gene transfer events.</title>
        <authorList>
            <person name="Petersen C."/>
            <person name="Sorensen T."/>
            <person name="Nielsen M.R."/>
            <person name="Sondergaard T.E."/>
            <person name="Sorensen J.L."/>
            <person name="Fitzpatrick D.A."/>
            <person name="Frisvad J.C."/>
            <person name="Nielsen K.L."/>
        </authorList>
    </citation>
    <scope>NUCLEOTIDE SEQUENCE</scope>
    <source>
        <strain evidence="2">IBT 12815</strain>
    </source>
</reference>
<dbReference type="GeneID" id="81586948"/>
<dbReference type="AlphaFoldDB" id="A0AAD6H2D0"/>
<dbReference type="RefSeq" id="XP_056752491.1">
    <property type="nucleotide sequence ID" value="XM_056896706.1"/>
</dbReference>
<accession>A0AAD6H2D0</accession>